<dbReference type="InterPro" id="IPR036291">
    <property type="entry name" value="NAD(P)-bd_dom_sf"/>
</dbReference>
<dbReference type="PANTHER" id="PTHR43401:SF2">
    <property type="entry name" value="L-THREONINE 3-DEHYDROGENASE"/>
    <property type="match status" value="1"/>
</dbReference>
<dbReference type="Proteomes" id="UP001143362">
    <property type="component" value="Unassembled WGS sequence"/>
</dbReference>
<proteinExistence type="predicted"/>
<organism evidence="7 8">
    <name type="scientific">Candidatus Litorirhabdus singularis</name>
    <dbReference type="NCBI Taxonomy" id="2518993"/>
    <lineage>
        <taxon>Bacteria</taxon>
        <taxon>Pseudomonadati</taxon>
        <taxon>Pseudomonadota</taxon>
        <taxon>Gammaproteobacteria</taxon>
        <taxon>Cellvibrionales</taxon>
        <taxon>Halieaceae</taxon>
        <taxon>Candidatus Litorirhabdus</taxon>
    </lineage>
</organism>
<dbReference type="SUPFAM" id="SSF51735">
    <property type="entry name" value="NAD(P)-binding Rossmann-fold domains"/>
    <property type="match status" value="1"/>
</dbReference>
<name>A0ABT3TL76_9GAMM</name>
<dbReference type="EMBL" id="SHNN01000005">
    <property type="protein sequence ID" value="MCX2983081.1"/>
    <property type="molecule type" value="Genomic_DNA"/>
</dbReference>
<comment type="cofactor">
    <cofactor evidence="1">
        <name>Zn(2+)</name>
        <dbReference type="ChEBI" id="CHEBI:29105"/>
    </cofactor>
</comment>
<keyword evidence="8" id="KW-1185">Reference proteome</keyword>
<evidence type="ECO:0000256" key="4">
    <source>
        <dbReference type="ARBA" id="ARBA00023002"/>
    </source>
</evidence>
<keyword evidence="3" id="KW-0862">Zinc</keyword>
<reference evidence="7" key="1">
    <citation type="submission" date="2019-02" db="EMBL/GenBank/DDBJ databases">
        <authorList>
            <person name="Li S.-H."/>
        </authorList>
    </citation>
    <scope>NUCLEOTIDE SEQUENCE</scope>
    <source>
        <strain evidence="7">IMCC14734</strain>
    </source>
</reference>
<dbReference type="Gene3D" id="3.90.180.10">
    <property type="entry name" value="Medium-chain alcohol dehydrogenases, catalytic domain"/>
    <property type="match status" value="1"/>
</dbReference>
<evidence type="ECO:0000256" key="1">
    <source>
        <dbReference type="ARBA" id="ARBA00001947"/>
    </source>
</evidence>
<gene>
    <name evidence="7" type="ORF">EYC98_19640</name>
</gene>
<dbReference type="InterPro" id="IPR011032">
    <property type="entry name" value="GroES-like_sf"/>
</dbReference>
<evidence type="ECO:0000313" key="8">
    <source>
        <dbReference type="Proteomes" id="UP001143362"/>
    </source>
</evidence>
<dbReference type="PANTHER" id="PTHR43401">
    <property type="entry name" value="L-THREONINE 3-DEHYDROGENASE"/>
    <property type="match status" value="1"/>
</dbReference>
<dbReference type="InterPro" id="IPR031640">
    <property type="entry name" value="Glu_dehyd_C"/>
</dbReference>
<feature type="domain" description="Glucose dehydrogenase C-terminal" evidence="6">
    <location>
        <begin position="124"/>
        <end position="299"/>
    </location>
</feature>
<dbReference type="Pfam" id="PF08240">
    <property type="entry name" value="ADH_N"/>
    <property type="match status" value="1"/>
</dbReference>
<dbReference type="InterPro" id="IPR050129">
    <property type="entry name" value="Zn_alcohol_dh"/>
</dbReference>
<sequence>MKVVRIIDGKPSLEESELPTADGVRVRVATASICGSDLHMINNGWAEGMVMGHEFAGYTDDGSAVTVEPNLGCGDCWACIEGHRSHCDEGASYVGINVDGGMAEYVLVPEAAIFRLPSGLDVNSACLIEPLAVAAHGLNRARVTTKDKILVIGAGPIGLATAAILQGRDMGFDITARYPHQQAAAAKLGGHLKASDGYDVVVDAVGTTDSIAEAIARCRPMGRVALVGSLWNPASLDIAFCARELELIAATTYRAGHKHGEFNEAAQVLLQSPHIADALISHRYPLEAAREAFDTAADRASGAIKVMFDVAP</sequence>
<protein>
    <submittedName>
        <fullName evidence="7">Zn-dependent alcohol dehydrogenase</fullName>
    </submittedName>
</protein>
<evidence type="ECO:0000259" key="6">
    <source>
        <dbReference type="Pfam" id="PF16912"/>
    </source>
</evidence>
<accession>A0ABT3TL76</accession>
<evidence type="ECO:0000256" key="3">
    <source>
        <dbReference type="ARBA" id="ARBA00022833"/>
    </source>
</evidence>
<keyword evidence="2" id="KW-0479">Metal-binding</keyword>
<dbReference type="InterPro" id="IPR013154">
    <property type="entry name" value="ADH-like_N"/>
</dbReference>
<feature type="domain" description="Alcohol dehydrogenase-like N-terminal" evidence="5">
    <location>
        <begin position="22"/>
        <end position="117"/>
    </location>
</feature>
<dbReference type="Pfam" id="PF16912">
    <property type="entry name" value="Glu_dehyd_C"/>
    <property type="match status" value="1"/>
</dbReference>
<keyword evidence="4" id="KW-0560">Oxidoreductase</keyword>
<comment type="caution">
    <text evidence="7">The sequence shown here is derived from an EMBL/GenBank/DDBJ whole genome shotgun (WGS) entry which is preliminary data.</text>
</comment>
<dbReference type="SUPFAM" id="SSF50129">
    <property type="entry name" value="GroES-like"/>
    <property type="match status" value="1"/>
</dbReference>
<evidence type="ECO:0000313" key="7">
    <source>
        <dbReference type="EMBL" id="MCX2983081.1"/>
    </source>
</evidence>
<dbReference type="RefSeq" id="WP_279247111.1">
    <property type="nucleotide sequence ID" value="NZ_SHNN01000005.1"/>
</dbReference>
<evidence type="ECO:0000256" key="2">
    <source>
        <dbReference type="ARBA" id="ARBA00022723"/>
    </source>
</evidence>
<evidence type="ECO:0000259" key="5">
    <source>
        <dbReference type="Pfam" id="PF08240"/>
    </source>
</evidence>
<dbReference type="Gene3D" id="3.40.50.720">
    <property type="entry name" value="NAD(P)-binding Rossmann-like Domain"/>
    <property type="match status" value="1"/>
</dbReference>